<keyword evidence="1" id="KW-0336">GPI-anchor</keyword>
<dbReference type="Pfam" id="PF01244">
    <property type="entry name" value="Peptidase_M19"/>
    <property type="match status" value="1"/>
</dbReference>
<dbReference type="PANTHER" id="PTHR10443:SF12">
    <property type="entry name" value="DIPEPTIDASE"/>
    <property type="match status" value="1"/>
</dbReference>
<keyword evidence="1" id="KW-0479">Metal-binding</keyword>
<dbReference type="EMBL" id="CP111012">
    <property type="protein sequence ID" value="WAQ93993.1"/>
    <property type="molecule type" value="Genomic_DNA"/>
</dbReference>
<organism evidence="3 4">
    <name type="scientific">Mya arenaria</name>
    <name type="common">Soft-shell clam</name>
    <dbReference type="NCBI Taxonomy" id="6604"/>
    <lineage>
        <taxon>Eukaryota</taxon>
        <taxon>Metazoa</taxon>
        <taxon>Spiralia</taxon>
        <taxon>Lophotrochozoa</taxon>
        <taxon>Mollusca</taxon>
        <taxon>Bivalvia</taxon>
        <taxon>Autobranchia</taxon>
        <taxon>Heteroconchia</taxon>
        <taxon>Euheterodonta</taxon>
        <taxon>Imparidentia</taxon>
        <taxon>Neoheterodontei</taxon>
        <taxon>Myida</taxon>
        <taxon>Myoidea</taxon>
        <taxon>Myidae</taxon>
        <taxon>Mya</taxon>
    </lineage>
</organism>
<accession>A0ABY7D9N0</accession>
<feature type="non-terminal residue" evidence="3">
    <location>
        <position position="216"/>
    </location>
</feature>
<name>A0ABY7D9N0_MYAAR</name>
<comment type="subcellular location">
    <subcellularLocation>
        <location evidence="1">Membrane</location>
        <topology evidence="1">Lipid-anchor</topology>
        <topology evidence="1">GPI-anchor</topology>
    </subcellularLocation>
</comment>
<keyword evidence="2" id="KW-1133">Transmembrane helix</keyword>
<keyword evidence="1" id="KW-0224">Dipeptidase</keyword>
<proteinExistence type="inferred from homology"/>
<protein>
    <recommendedName>
        <fullName evidence="1">Dipeptidase</fullName>
        <ecNumber evidence="1">3.4.13.19</ecNumber>
    </recommendedName>
</protein>
<gene>
    <name evidence="3" type="ORF">MAR_006464</name>
</gene>
<dbReference type="PANTHER" id="PTHR10443">
    <property type="entry name" value="MICROSOMAL DIPEPTIDASE"/>
    <property type="match status" value="1"/>
</dbReference>
<dbReference type="InterPro" id="IPR032466">
    <property type="entry name" value="Metal_Hydrolase"/>
</dbReference>
<keyword evidence="2" id="KW-0472">Membrane</keyword>
<dbReference type="InterPro" id="IPR008257">
    <property type="entry name" value="Pept_M19"/>
</dbReference>
<keyword evidence="1" id="KW-0862">Zinc</keyword>
<keyword evidence="4" id="KW-1185">Reference proteome</keyword>
<sequence length="216" mass="24400">MFKSTDYPQTLADETTPLLIHRNDISNSNSHSKNDDVIQPVSEINDRRGSSKTRDIVTYVAIVFLFCLLALVVVALSIAMAYNTNGVVTSSLEREWPYLLVDGHNDLAWSYRKWANNSVYTVDLKSVIWNTTEAHTDIPRLRKGIMDAFKAGKIGSLVGLEGGHSIDSSFGALRMFYDLGIRYMTVTHSCNTPCYNRKLFYTISDLYCLDYDMNPC</sequence>
<comment type="cofactor">
    <cofactor evidence="1">
        <name>Zn(2+)</name>
        <dbReference type="ChEBI" id="CHEBI:29105"/>
    </cofactor>
</comment>
<feature type="transmembrane region" description="Helical" evidence="2">
    <location>
        <begin position="56"/>
        <end position="82"/>
    </location>
</feature>
<dbReference type="Gene3D" id="3.20.20.140">
    <property type="entry name" value="Metal-dependent hydrolases"/>
    <property type="match status" value="2"/>
</dbReference>
<dbReference type="EC" id="3.4.13.19" evidence="1"/>
<evidence type="ECO:0000256" key="2">
    <source>
        <dbReference type="SAM" id="Phobius"/>
    </source>
</evidence>
<keyword evidence="1" id="KW-0645">Protease</keyword>
<comment type="catalytic activity">
    <reaction evidence="1">
        <text>an L-aminoacyl-L-amino acid + H2O = 2 an L-alpha-amino acid</text>
        <dbReference type="Rhea" id="RHEA:48940"/>
        <dbReference type="ChEBI" id="CHEBI:15377"/>
        <dbReference type="ChEBI" id="CHEBI:59869"/>
        <dbReference type="ChEBI" id="CHEBI:77460"/>
        <dbReference type="EC" id="3.4.13.19"/>
    </reaction>
</comment>
<evidence type="ECO:0000313" key="3">
    <source>
        <dbReference type="EMBL" id="WAQ93993.1"/>
    </source>
</evidence>
<keyword evidence="1" id="KW-0449">Lipoprotein</keyword>
<comment type="subunit">
    <text evidence="1">Homodimer; disulfide-linked.</text>
</comment>
<keyword evidence="1" id="KW-0378">Hydrolase</keyword>
<keyword evidence="2" id="KW-0812">Transmembrane</keyword>
<comment type="similarity">
    <text evidence="1">Belongs to the metallo-dependent hydrolases superfamily. Peptidase M19 family.</text>
</comment>
<dbReference type="PROSITE" id="PS51365">
    <property type="entry name" value="RENAL_DIPEPTIDASE_2"/>
    <property type="match status" value="1"/>
</dbReference>
<dbReference type="SUPFAM" id="SSF51556">
    <property type="entry name" value="Metallo-dependent hydrolases"/>
    <property type="match status" value="1"/>
</dbReference>
<evidence type="ECO:0000256" key="1">
    <source>
        <dbReference type="RuleBase" id="RU341113"/>
    </source>
</evidence>
<keyword evidence="1" id="KW-0482">Metalloprotease</keyword>
<keyword evidence="1" id="KW-0325">Glycoprotein</keyword>
<dbReference type="Proteomes" id="UP001164746">
    <property type="component" value="Chromosome 1"/>
</dbReference>
<reference evidence="3" key="1">
    <citation type="submission" date="2022-11" db="EMBL/GenBank/DDBJ databases">
        <title>Centuries of genome instability and evolution in soft-shell clam transmissible cancer (bioRxiv).</title>
        <authorList>
            <person name="Hart S.F.M."/>
            <person name="Yonemitsu M.A."/>
            <person name="Giersch R.M."/>
            <person name="Beal B.F."/>
            <person name="Arriagada G."/>
            <person name="Davis B.W."/>
            <person name="Ostrander E.A."/>
            <person name="Goff S.P."/>
            <person name="Metzger M.J."/>
        </authorList>
    </citation>
    <scope>NUCLEOTIDE SEQUENCE</scope>
    <source>
        <strain evidence="3">MELC-2E11</strain>
        <tissue evidence="3">Siphon/mantle</tissue>
    </source>
</reference>
<dbReference type="InterPro" id="IPR000180">
    <property type="entry name" value="Dipep_AS"/>
</dbReference>
<dbReference type="PROSITE" id="PS00869">
    <property type="entry name" value="RENAL_DIPEPTIDASE_1"/>
    <property type="match status" value="1"/>
</dbReference>
<keyword evidence="1" id="KW-1015">Disulfide bond</keyword>
<evidence type="ECO:0000313" key="4">
    <source>
        <dbReference type="Proteomes" id="UP001164746"/>
    </source>
</evidence>